<dbReference type="PRINTS" id="PR00455">
    <property type="entry name" value="HTHTETR"/>
</dbReference>
<reference evidence="7" key="3">
    <citation type="submission" date="2023-06" db="EMBL/GenBank/DDBJ databases">
        <authorList>
            <person name="Spilker T."/>
        </authorList>
    </citation>
    <scope>NUCLEOTIDE SEQUENCE</scope>
    <source>
        <strain evidence="7">FLAC1071</strain>
    </source>
</reference>
<evidence type="ECO:0000256" key="2">
    <source>
        <dbReference type="ARBA" id="ARBA00023125"/>
    </source>
</evidence>
<dbReference type="PANTHER" id="PTHR30055:SF234">
    <property type="entry name" value="HTH-TYPE TRANSCRIPTIONAL REGULATOR BETI"/>
    <property type="match status" value="1"/>
</dbReference>
<dbReference type="Proteomes" id="UP000198286">
    <property type="component" value="Chromosome"/>
</dbReference>
<dbReference type="EMBL" id="CP015267">
    <property type="protein sequence ID" value="ASL15211.1"/>
    <property type="molecule type" value="Genomic_DNA"/>
</dbReference>
<reference evidence="6 8" key="1">
    <citation type="journal article" date="2017" name="Lancet Infect. Dis.">
        <title>Global outbreak of severe Mycobacterium chimaera disease after cardiac surgery: a molecular epidemiological study.</title>
        <authorList>
            <person name="van Ingen J."/>
            <person name="Kohl T."/>
            <person name="Kranzer K."/>
            <person name="Hasse B."/>
            <person name="Keller P."/>
            <person name="Szafranska A."/>
            <person name="Hillemann D."/>
            <person name="Chand M."/>
            <person name="Schreiber P."/>
            <person name="Sommerstein R."/>
            <person name="Berger C."/>
            <person name="Genoni M."/>
            <person name="Ruegg C."/>
            <person name="Troillet N."/>
            <person name="Widmer A.F."/>
            <person name="Becker S.L."/>
            <person name="Herrmann M."/>
            <person name="Eckmanns T."/>
            <person name="Haller S."/>
            <person name="Hoeller C."/>
            <person name="Debast S.B."/>
            <person name="Wolfhagen M.J."/>
            <person name="Hopman J."/>
            <person name="Kluytmans J."/>
            <person name="Langelaar M."/>
            <person name="Notermans D.W."/>
            <person name="ten Oever J."/>
            <person name="van den Barselaar P."/>
            <person name="Vonk A.B.A."/>
            <person name="Vos M.C."/>
            <person name="Ahmed N."/>
            <person name="Brown T."/>
            <person name="Crook D."/>
            <person name="Lamagni T."/>
            <person name="Phin N."/>
            <person name="Smith E.G."/>
            <person name="Zambon M."/>
            <person name="Serr A."/>
            <person name="Goetting T."/>
            <person name="Ebner W."/>
            <person name="Thuermer A."/>
            <person name="Utpatel C."/>
            <person name="Sproer C."/>
            <person name="Bunk B."/>
            <person name="Nubel U."/>
            <person name="Bloemberg G."/>
            <person name="Bottger E."/>
            <person name="Niemann S."/>
            <person name="Wagner D."/>
            <person name="Sax H."/>
        </authorList>
    </citation>
    <scope>NUCLEOTIDE SEQUENCE [LARGE SCALE GENOMIC DNA]</scope>
    <source>
        <strain evidence="6 8">ZUERICH-2</strain>
    </source>
</reference>
<evidence type="ECO:0000313" key="6">
    <source>
        <dbReference type="EMBL" id="ASL15211.1"/>
    </source>
</evidence>
<keyword evidence="1" id="KW-0805">Transcription regulation</keyword>
<sequence>MVRVTADAKQVNRARLLWAAAEQFALHGIEGANVNEISLAAGFAKGTVYNYFPSKEALFLAVVEEGYALTERSAEPLPDAPTAIRLEHLLAADVEWVRDHEPFARVLARETLNPDSKLYSRIVKAAAPLIDRVVGILKAGVDRNEVRADMPVERLALVFLGLGELALVQHWNSGGTWPGLQEIPAFVTELFLAGAGR</sequence>
<dbReference type="Gene3D" id="1.10.357.10">
    <property type="entry name" value="Tetracycline Repressor, domain 2"/>
    <property type="match status" value="1"/>
</dbReference>
<feature type="DNA-binding region" description="H-T-H motif" evidence="4">
    <location>
        <begin position="33"/>
        <end position="52"/>
    </location>
</feature>
<gene>
    <name evidence="6" type="ORF">MYCOZU2_02810</name>
    <name evidence="7" type="ORF">QRB35_29175</name>
</gene>
<dbReference type="InterPro" id="IPR009057">
    <property type="entry name" value="Homeodomain-like_sf"/>
</dbReference>
<dbReference type="RefSeq" id="WP_054585511.1">
    <property type="nucleotide sequence ID" value="NZ_CP012885.2"/>
</dbReference>
<accession>A0A220XUP6</accession>
<dbReference type="PANTHER" id="PTHR30055">
    <property type="entry name" value="HTH-TYPE TRANSCRIPTIONAL REGULATOR RUTR"/>
    <property type="match status" value="1"/>
</dbReference>
<evidence type="ECO:0000313" key="8">
    <source>
        <dbReference type="Proteomes" id="UP000198286"/>
    </source>
</evidence>
<evidence type="ECO:0000256" key="4">
    <source>
        <dbReference type="PROSITE-ProRule" id="PRU00335"/>
    </source>
</evidence>
<dbReference type="GO" id="GO:0000976">
    <property type="term" value="F:transcription cis-regulatory region binding"/>
    <property type="evidence" value="ECO:0007669"/>
    <property type="project" value="TreeGrafter"/>
</dbReference>
<keyword evidence="9" id="KW-1185">Reference proteome</keyword>
<evidence type="ECO:0000313" key="7">
    <source>
        <dbReference type="EMBL" id="MDM3930028.1"/>
    </source>
</evidence>
<keyword evidence="3" id="KW-0804">Transcription</keyword>
<proteinExistence type="predicted"/>
<dbReference type="GO" id="GO:0003700">
    <property type="term" value="F:DNA-binding transcription factor activity"/>
    <property type="evidence" value="ECO:0007669"/>
    <property type="project" value="TreeGrafter"/>
</dbReference>
<evidence type="ECO:0000259" key="5">
    <source>
        <dbReference type="PROSITE" id="PS50977"/>
    </source>
</evidence>
<dbReference type="InterPro" id="IPR050109">
    <property type="entry name" value="HTH-type_TetR-like_transc_reg"/>
</dbReference>
<dbReference type="SUPFAM" id="SSF48498">
    <property type="entry name" value="Tetracyclin repressor-like, C-terminal domain"/>
    <property type="match status" value="1"/>
</dbReference>
<dbReference type="Gene3D" id="1.10.10.60">
    <property type="entry name" value="Homeodomain-like"/>
    <property type="match status" value="1"/>
</dbReference>
<dbReference type="PROSITE" id="PS50977">
    <property type="entry name" value="HTH_TETR_2"/>
    <property type="match status" value="1"/>
</dbReference>
<dbReference type="SUPFAM" id="SSF46689">
    <property type="entry name" value="Homeodomain-like"/>
    <property type="match status" value="1"/>
</dbReference>
<name>A0A220XUP6_MYCIT</name>
<dbReference type="InterPro" id="IPR036271">
    <property type="entry name" value="Tet_transcr_reg_TetR-rel_C_sf"/>
</dbReference>
<protein>
    <submittedName>
        <fullName evidence="6">TetR family transcriptional regulator</fullName>
    </submittedName>
    <submittedName>
        <fullName evidence="7">TetR/AcrR family transcriptional regulator</fullName>
    </submittedName>
</protein>
<feature type="domain" description="HTH tetR-type" evidence="5">
    <location>
        <begin position="10"/>
        <end position="70"/>
    </location>
</feature>
<reference evidence="7" key="2">
    <citation type="submission" date="2023-06" db="EMBL/GenBank/DDBJ databases">
        <title>Itaconate inhibition of nontuberculous mycobacteria.</title>
        <authorList>
            <person name="Breen P."/>
            <person name="Zimbric M."/>
            <person name="Caverly L."/>
        </authorList>
    </citation>
    <scope>NUCLEOTIDE SEQUENCE</scope>
    <source>
        <strain evidence="7">FLAC1071</strain>
    </source>
</reference>
<organism evidence="6 8">
    <name type="scientific">Mycobacterium intracellulare subsp. chimaera</name>
    <dbReference type="NCBI Taxonomy" id="222805"/>
    <lineage>
        <taxon>Bacteria</taxon>
        <taxon>Bacillati</taxon>
        <taxon>Actinomycetota</taxon>
        <taxon>Actinomycetes</taxon>
        <taxon>Mycobacteriales</taxon>
        <taxon>Mycobacteriaceae</taxon>
        <taxon>Mycobacterium</taxon>
        <taxon>Mycobacterium avium complex (MAC)</taxon>
    </lineage>
</organism>
<evidence type="ECO:0000256" key="3">
    <source>
        <dbReference type="ARBA" id="ARBA00023163"/>
    </source>
</evidence>
<evidence type="ECO:0000256" key="1">
    <source>
        <dbReference type="ARBA" id="ARBA00023015"/>
    </source>
</evidence>
<dbReference type="Pfam" id="PF00440">
    <property type="entry name" value="TetR_N"/>
    <property type="match status" value="1"/>
</dbReference>
<dbReference type="Proteomes" id="UP001529272">
    <property type="component" value="Unassembled WGS sequence"/>
</dbReference>
<keyword evidence="2 4" id="KW-0238">DNA-binding</keyword>
<dbReference type="InterPro" id="IPR001647">
    <property type="entry name" value="HTH_TetR"/>
</dbReference>
<evidence type="ECO:0000313" key="9">
    <source>
        <dbReference type="Proteomes" id="UP001529272"/>
    </source>
</evidence>
<dbReference type="AlphaFoldDB" id="A0A220XUP6"/>
<dbReference type="EMBL" id="JASZZX010000057">
    <property type="protein sequence ID" value="MDM3930028.1"/>
    <property type="molecule type" value="Genomic_DNA"/>
</dbReference>